<dbReference type="PROSITE" id="PS50048">
    <property type="entry name" value="ZN2_CY6_FUNGAL_2"/>
    <property type="match status" value="1"/>
</dbReference>
<feature type="region of interest" description="Disordered" evidence="2">
    <location>
        <begin position="549"/>
        <end position="571"/>
    </location>
</feature>
<gene>
    <name evidence="4" type="ORF">BU26DRAFT_570847</name>
</gene>
<dbReference type="InterPro" id="IPR053175">
    <property type="entry name" value="DHMBA_Reg_Transcription_Factor"/>
</dbReference>
<protein>
    <recommendedName>
        <fullName evidence="3">Zn(2)-C6 fungal-type domain-containing protein</fullName>
    </recommendedName>
</protein>
<keyword evidence="5" id="KW-1185">Reference proteome</keyword>
<dbReference type="Proteomes" id="UP000800094">
    <property type="component" value="Unassembled WGS sequence"/>
</dbReference>
<dbReference type="RefSeq" id="XP_033677798.1">
    <property type="nucleotide sequence ID" value="XM_033834071.1"/>
</dbReference>
<dbReference type="GeneID" id="54587401"/>
<dbReference type="EMBL" id="ML987207">
    <property type="protein sequence ID" value="KAF2242794.1"/>
    <property type="molecule type" value="Genomic_DNA"/>
</dbReference>
<evidence type="ECO:0000313" key="4">
    <source>
        <dbReference type="EMBL" id="KAF2242794.1"/>
    </source>
</evidence>
<feature type="compositionally biased region" description="Low complexity" evidence="2">
    <location>
        <begin position="562"/>
        <end position="571"/>
    </location>
</feature>
<dbReference type="CDD" id="cd00067">
    <property type="entry name" value="GAL4"/>
    <property type="match status" value="1"/>
</dbReference>
<dbReference type="SUPFAM" id="SSF57701">
    <property type="entry name" value="Zn2/Cys6 DNA-binding domain"/>
    <property type="match status" value="1"/>
</dbReference>
<organism evidence="4 5">
    <name type="scientific">Trematosphaeria pertusa</name>
    <dbReference type="NCBI Taxonomy" id="390896"/>
    <lineage>
        <taxon>Eukaryota</taxon>
        <taxon>Fungi</taxon>
        <taxon>Dikarya</taxon>
        <taxon>Ascomycota</taxon>
        <taxon>Pezizomycotina</taxon>
        <taxon>Dothideomycetes</taxon>
        <taxon>Pleosporomycetidae</taxon>
        <taxon>Pleosporales</taxon>
        <taxon>Massarineae</taxon>
        <taxon>Trematosphaeriaceae</taxon>
        <taxon>Trematosphaeria</taxon>
    </lineage>
</organism>
<evidence type="ECO:0000256" key="2">
    <source>
        <dbReference type="SAM" id="MobiDB-lite"/>
    </source>
</evidence>
<name>A0A6A6HX69_9PLEO</name>
<feature type="compositionally biased region" description="Basic and acidic residues" evidence="2">
    <location>
        <begin position="66"/>
        <end position="78"/>
    </location>
</feature>
<proteinExistence type="predicted"/>
<dbReference type="GO" id="GO:0000981">
    <property type="term" value="F:DNA-binding transcription factor activity, RNA polymerase II-specific"/>
    <property type="evidence" value="ECO:0007669"/>
    <property type="project" value="InterPro"/>
</dbReference>
<dbReference type="PROSITE" id="PS00463">
    <property type="entry name" value="ZN2_CY6_FUNGAL_1"/>
    <property type="match status" value="1"/>
</dbReference>
<evidence type="ECO:0000256" key="1">
    <source>
        <dbReference type="ARBA" id="ARBA00023242"/>
    </source>
</evidence>
<reference evidence="4" key="1">
    <citation type="journal article" date="2020" name="Stud. Mycol.">
        <title>101 Dothideomycetes genomes: a test case for predicting lifestyles and emergence of pathogens.</title>
        <authorList>
            <person name="Haridas S."/>
            <person name="Albert R."/>
            <person name="Binder M."/>
            <person name="Bloem J."/>
            <person name="Labutti K."/>
            <person name="Salamov A."/>
            <person name="Andreopoulos B."/>
            <person name="Baker S."/>
            <person name="Barry K."/>
            <person name="Bills G."/>
            <person name="Bluhm B."/>
            <person name="Cannon C."/>
            <person name="Castanera R."/>
            <person name="Culley D."/>
            <person name="Daum C."/>
            <person name="Ezra D."/>
            <person name="Gonzalez J."/>
            <person name="Henrissat B."/>
            <person name="Kuo A."/>
            <person name="Liang C."/>
            <person name="Lipzen A."/>
            <person name="Lutzoni F."/>
            <person name="Magnuson J."/>
            <person name="Mondo S."/>
            <person name="Nolan M."/>
            <person name="Ohm R."/>
            <person name="Pangilinan J."/>
            <person name="Park H.-J."/>
            <person name="Ramirez L."/>
            <person name="Alfaro M."/>
            <person name="Sun H."/>
            <person name="Tritt A."/>
            <person name="Yoshinaga Y."/>
            <person name="Zwiers L.-H."/>
            <person name="Turgeon B."/>
            <person name="Goodwin S."/>
            <person name="Spatafora J."/>
            <person name="Crous P."/>
            <person name="Grigoriev I."/>
        </authorList>
    </citation>
    <scope>NUCLEOTIDE SEQUENCE</scope>
    <source>
        <strain evidence="4">CBS 122368</strain>
    </source>
</reference>
<dbReference type="InterPro" id="IPR036864">
    <property type="entry name" value="Zn2-C6_fun-type_DNA-bd_sf"/>
</dbReference>
<dbReference type="AlphaFoldDB" id="A0A6A6HX69"/>
<feature type="region of interest" description="Disordered" evidence="2">
    <location>
        <begin position="1"/>
        <end position="25"/>
    </location>
</feature>
<accession>A0A6A6HX69</accession>
<feature type="compositionally biased region" description="Low complexity" evidence="2">
    <location>
        <begin position="82"/>
        <end position="109"/>
    </location>
</feature>
<dbReference type="OrthoDB" id="5429770at2759"/>
<dbReference type="Gene3D" id="4.10.240.10">
    <property type="entry name" value="Zn(2)-C6 fungal-type DNA-binding domain"/>
    <property type="match status" value="1"/>
</dbReference>
<evidence type="ECO:0000313" key="5">
    <source>
        <dbReference type="Proteomes" id="UP000800094"/>
    </source>
</evidence>
<dbReference type="InterPro" id="IPR021858">
    <property type="entry name" value="Fun_TF"/>
</dbReference>
<keyword evidence="1" id="KW-0539">Nucleus</keyword>
<evidence type="ECO:0000259" key="3">
    <source>
        <dbReference type="PROSITE" id="PS50048"/>
    </source>
</evidence>
<sequence length="571" mass="64052">MPNVGKPSKGCKNCRDRKVKCDQKRPSCTQCIRINKECHGYRDPLSMMFKNESDVVVNKAQKRYEELSKKKKEKEKVPSSRGSESPPTDFSSSSTSSGPLSTPGRPQRVVPRRQDAKPDMIAWEMKSSLEDQAVGFFFANYVVEPSIVPRGQFDWLPELLNQPNTERVLQSSVNAAGLASLANTTKSPAIMKRAQEEYVAALAMTNRALQFKKTAIKDSTLISVILLGMYENFQYQDSDSLKAWARHTNGACALLRLRGEEQFKSSVGRRVLHQFYGTVLLVALESGTAVPPDISELWEKLTTTGDYRIHGKHWTVNMVRFMKNAISLSGDKTSDPVTIVAEAMKLDRELDEIKTLIPSVWKYETFQLEKPVEHVFSNTYHIYLDPWIAQMWNNLRACRMFLHAVIRRQLLKGSECHPPLFHRDRVREQIAASEQVMRAGAAGVCAAAPQILGQVPFPEFPGSKKSFYSDTCPELVEPRDPTFQLRPPGTFLNSTRPTGVHHLIWPLYAIGGSDLASPELTQWAIDQLYFIALRLGTRQAVVLAEELKQKQRAGSVSEISDDGSLASSTSS</sequence>
<feature type="compositionally biased region" description="Basic and acidic residues" evidence="2">
    <location>
        <begin position="13"/>
        <end position="25"/>
    </location>
</feature>
<dbReference type="SMART" id="SM00066">
    <property type="entry name" value="GAL4"/>
    <property type="match status" value="1"/>
</dbReference>
<dbReference type="Pfam" id="PF00172">
    <property type="entry name" value="Zn_clus"/>
    <property type="match status" value="1"/>
</dbReference>
<dbReference type="PANTHER" id="PTHR38791">
    <property type="entry name" value="ZN(II)2CYS6 TRANSCRIPTION FACTOR (EUROFUNG)-RELATED-RELATED"/>
    <property type="match status" value="1"/>
</dbReference>
<dbReference type="PANTHER" id="PTHR38791:SF5">
    <property type="entry name" value="TRANSCRIPTION FACTOR DBAG-RELATED"/>
    <property type="match status" value="1"/>
</dbReference>
<dbReference type="Pfam" id="PF11951">
    <property type="entry name" value="Fungal_trans_2"/>
    <property type="match status" value="1"/>
</dbReference>
<dbReference type="InterPro" id="IPR001138">
    <property type="entry name" value="Zn2Cys6_DnaBD"/>
</dbReference>
<feature type="domain" description="Zn(2)-C6 fungal-type" evidence="3">
    <location>
        <begin position="10"/>
        <end position="38"/>
    </location>
</feature>
<dbReference type="GO" id="GO:0008270">
    <property type="term" value="F:zinc ion binding"/>
    <property type="evidence" value="ECO:0007669"/>
    <property type="project" value="InterPro"/>
</dbReference>
<feature type="region of interest" description="Disordered" evidence="2">
    <location>
        <begin position="66"/>
        <end position="114"/>
    </location>
</feature>